<gene>
    <name evidence="4" type="primary">mltB</name>
    <name evidence="4" type="ORF">NP590_09625</name>
</gene>
<feature type="region of interest" description="Disordered" evidence="1">
    <location>
        <begin position="30"/>
        <end position="54"/>
    </location>
</feature>
<evidence type="ECO:0000313" key="4">
    <source>
        <dbReference type="EMBL" id="MCQ8104360.1"/>
    </source>
</evidence>
<organism evidence="4 5">
    <name type="scientific">Methylomonas subterranea</name>
    <dbReference type="NCBI Taxonomy" id="2952225"/>
    <lineage>
        <taxon>Bacteria</taxon>
        <taxon>Pseudomonadati</taxon>
        <taxon>Pseudomonadota</taxon>
        <taxon>Gammaproteobacteria</taxon>
        <taxon>Methylococcales</taxon>
        <taxon>Methylococcaceae</taxon>
        <taxon>Methylomonas</taxon>
    </lineage>
</organism>
<dbReference type="NCBIfam" id="TIGR02282">
    <property type="entry name" value="MltB"/>
    <property type="match status" value="1"/>
</dbReference>
<feature type="compositionally biased region" description="Polar residues" evidence="1">
    <location>
        <begin position="30"/>
        <end position="46"/>
    </location>
</feature>
<dbReference type="RefSeq" id="WP_256602163.1">
    <property type="nucleotide sequence ID" value="NZ_JANIBJ010000015.1"/>
</dbReference>
<proteinExistence type="predicted"/>
<dbReference type="Proteomes" id="UP001524499">
    <property type="component" value="Unassembled WGS sequence"/>
</dbReference>
<feature type="domain" description="Transglycosylase SLT" evidence="3">
    <location>
        <begin position="80"/>
        <end position="373"/>
    </location>
</feature>
<dbReference type="CDD" id="cd13399">
    <property type="entry name" value="Slt35-like"/>
    <property type="match status" value="1"/>
</dbReference>
<dbReference type="SUPFAM" id="SSF53955">
    <property type="entry name" value="Lysozyme-like"/>
    <property type="match status" value="1"/>
</dbReference>
<dbReference type="Gene3D" id="1.10.530.10">
    <property type="match status" value="1"/>
</dbReference>
<evidence type="ECO:0000256" key="1">
    <source>
        <dbReference type="SAM" id="MobiDB-lite"/>
    </source>
</evidence>
<protein>
    <submittedName>
        <fullName evidence="4">Lytic murein transglycosylase B</fullName>
    </submittedName>
</protein>
<dbReference type="InterPro" id="IPR031304">
    <property type="entry name" value="SLT_2"/>
</dbReference>
<dbReference type="PANTHER" id="PTHR30163:SF9">
    <property type="entry name" value="MEMBRANE-BOUND LYTIC MUREIN TRANSGLYCOSYLASE B"/>
    <property type="match status" value="1"/>
</dbReference>
<keyword evidence="5" id="KW-1185">Reference proteome</keyword>
<feature type="signal peptide" evidence="2">
    <location>
        <begin position="1"/>
        <end position="28"/>
    </location>
</feature>
<dbReference type="Gene3D" id="1.10.8.350">
    <property type="entry name" value="Bacterial muramidase"/>
    <property type="match status" value="1"/>
</dbReference>
<reference evidence="4 5" key="1">
    <citation type="submission" date="2022-07" db="EMBL/GenBank/DDBJ databases">
        <title>Methylomonas rivi sp. nov., Methylomonas rosea sp. nov., Methylomonas aureus sp. nov. and Methylomonas subterranea sp. nov., four novel methanotrophs isolated from a freshwater creek and the deep terrestrial subsurface.</title>
        <authorList>
            <person name="Abin C."/>
            <person name="Sankaranarayanan K."/>
            <person name="Garner C."/>
            <person name="Sindelar R."/>
            <person name="Kotary K."/>
            <person name="Garner R."/>
            <person name="Barclay S."/>
            <person name="Lawson P."/>
            <person name="Krumholz L."/>
        </authorList>
    </citation>
    <scope>NUCLEOTIDE SEQUENCE [LARGE SCALE GENOMIC DNA]</scope>
    <source>
        <strain evidence="4 5">SURF-2</strain>
    </source>
</reference>
<dbReference type="InterPro" id="IPR043426">
    <property type="entry name" value="MltB-like"/>
</dbReference>
<comment type="caution">
    <text evidence="4">The sequence shown here is derived from an EMBL/GenBank/DDBJ whole genome shotgun (WGS) entry which is preliminary data.</text>
</comment>
<name>A0ABT1TFX9_9GAMM</name>
<dbReference type="InterPro" id="IPR011757">
    <property type="entry name" value="Lytic_transglycosylase_MltB"/>
</dbReference>
<evidence type="ECO:0000256" key="2">
    <source>
        <dbReference type="SAM" id="SignalP"/>
    </source>
</evidence>
<dbReference type="Pfam" id="PF13406">
    <property type="entry name" value="SLT_2"/>
    <property type="match status" value="1"/>
</dbReference>
<dbReference type="InterPro" id="IPR023346">
    <property type="entry name" value="Lysozyme-like_dom_sf"/>
</dbReference>
<feature type="chain" id="PRO_5045956497" evidence="2">
    <location>
        <begin position="29"/>
        <end position="385"/>
    </location>
</feature>
<evidence type="ECO:0000259" key="3">
    <source>
        <dbReference type="Pfam" id="PF13406"/>
    </source>
</evidence>
<dbReference type="EMBL" id="JANIBJ010000015">
    <property type="protein sequence ID" value="MCQ8104360.1"/>
    <property type="molecule type" value="Genomic_DNA"/>
</dbReference>
<evidence type="ECO:0000313" key="5">
    <source>
        <dbReference type="Proteomes" id="UP001524499"/>
    </source>
</evidence>
<accession>A0ABT1TFX9</accession>
<keyword evidence="2" id="KW-0732">Signal</keyword>
<sequence>MNPAVFFLKPRHCLSLVLLIFSSGCANQAETPPTQPRSGAPTQQLPPRQVRSATPALRPLANVGAYSAESISGDYTGYQDLKRFIEFMEQKHGFDRLYLNGLFSQAKRKQWTLDYLAKSDQSLKAQPGKGSWSRYRAKFLDDRHINSGVAFWQTHQNTLQRASQQYGVPAEYILGIMAVETTFGSYVGSHRVIDALTTLAFDYRRRGDYFRAELENFLVMTRNERMDPAKPVGSFAGAMGLGQFMPSSFMEWAVDFNGDGHRDLWDPVDSIGSVANYFAQHGWQPGQPVVSPIQGTPRASRLEPGLDRIYSIKSLTESGLSPTIACNCDAPLRLLWLRHNHGDEYRVGYPNFYVITRYNQSTHYAMAVHELAQAIKNAYLKDKKG</sequence>
<dbReference type="PANTHER" id="PTHR30163">
    <property type="entry name" value="MEMBRANE-BOUND LYTIC MUREIN TRANSGLYCOSYLASE B"/>
    <property type="match status" value="1"/>
</dbReference>